<dbReference type="CDD" id="cd20170">
    <property type="entry name" value="Peptidase_M90-like"/>
    <property type="match status" value="1"/>
</dbReference>
<dbReference type="GO" id="GO:0008237">
    <property type="term" value="F:metallopeptidase activity"/>
    <property type="evidence" value="ECO:0007669"/>
    <property type="project" value="InterPro"/>
</dbReference>
<accession>A0A1W2H383</accession>
<name>A0A1W2H383_9BACT</name>
<evidence type="ECO:0000313" key="1">
    <source>
        <dbReference type="EMBL" id="SMD43385.1"/>
    </source>
</evidence>
<dbReference type="GO" id="GO:0004177">
    <property type="term" value="F:aminopeptidase activity"/>
    <property type="evidence" value="ECO:0007669"/>
    <property type="project" value="TreeGrafter"/>
</dbReference>
<gene>
    <name evidence="1" type="ORF">SAMN00777080_1977</name>
</gene>
<dbReference type="Pfam" id="PF06167">
    <property type="entry name" value="Peptidase_M90"/>
    <property type="match status" value="1"/>
</dbReference>
<dbReference type="OrthoDB" id="9786424at2"/>
<dbReference type="AlphaFoldDB" id="A0A1W2H383"/>
<dbReference type="Proteomes" id="UP000192333">
    <property type="component" value="Chromosome I"/>
</dbReference>
<dbReference type="InterPro" id="IPR024079">
    <property type="entry name" value="MetalloPept_cat_dom_sf"/>
</dbReference>
<dbReference type="PANTHER" id="PTHR30164">
    <property type="entry name" value="MTFA PEPTIDASE"/>
    <property type="match status" value="1"/>
</dbReference>
<dbReference type="InterPro" id="IPR010384">
    <property type="entry name" value="MtfA_fam"/>
</dbReference>
<protein>
    <recommendedName>
        <fullName evidence="3">DgsA anti-repressor MtfA</fullName>
    </recommendedName>
</protein>
<sequence>MRRKGLILTLFDGLITLGQELLFFLRIKSLHNADILFLDEHFLYYHKLNPKHQKEFRQRLAKFLAQKRMIPRGGMKQVTREMQLLIGATAVMVTFGFRGVSLKHFKKILIYPDNYFSTINQQYHKGEVNPKLGVIVLSWRSFAEGFLYPSDGVNLGIHEMAHALKLENQIHYNRESNFFNPARWETYSKLASLEIRNIQSGEASIFRSSAGKNSHEFFAVALETFFEKSAELKEYHPELYQALVFLLKQDPLVLGS</sequence>
<dbReference type="Gene3D" id="1.10.472.150">
    <property type="entry name" value="Glucose-regulated metallo-peptidase M90, N-terminal domain"/>
    <property type="match status" value="1"/>
</dbReference>
<proteinExistence type="predicted"/>
<dbReference type="GO" id="GO:0005829">
    <property type="term" value="C:cytosol"/>
    <property type="evidence" value="ECO:0007669"/>
    <property type="project" value="TreeGrafter"/>
</dbReference>
<keyword evidence="2" id="KW-1185">Reference proteome</keyword>
<reference evidence="2" key="1">
    <citation type="submission" date="2017-04" db="EMBL/GenBank/DDBJ databases">
        <authorList>
            <person name="Varghese N."/>
            <person name="Submissions S."/>
        </authorList>
    </citation>
    <scope>NUCLEOTIDE SEQUENCE [LARGE SCALE GENOMIC DNA]</scope>
    <source>
        <strain evidence="2">DSM 16537</strain>
    </source>
</reference>
<dbReference type="EMBL" id="LT838813">
    <property type="protein sequence ID" value="SMD43385.1"/>
    <property type="molecule type" value="Genomic_DNA"/>
</dbReference>
<dbReference type="SUPFAM" id="SSF55486">
    <property type="entry name" value="Metalloproteases ('zincins'), catalytic domain"/>
    <property type="match status" value="1"/>
</dbReference>
<organism evidence="1 2">
    <name type="scientific">Aquiflexum balticum DSM 16537</name>
    <dbReference type="NCBI Taxonomy" id="758820"/>
    <lineage>
        <taxon>Bacteria</taxon>
        <taxon>Pseudomonadati</taxon>
        <taxon>Bacteroidota</taxon>
        <taxon>Cytophagia</taxon>
        <taxon>Cytophagales</taxon>
        <taxon>Cyclobacteriaceae</taxon>
        <taxon>Aquiflexum</taxon>
    </lineage>
</organism>
<dbReference type="InterPro" id="IPR042252">
    <property type="entry name" value="MtfA_N"/>
</dbReference>
<dbReference type="RefSeq" id="WP_084120158.1">
    <property type="nucleotide sequence ID" value="NZ_LT838813.1"/>
</dbReference>
<dbReference type="Gene3D" id="3.40.390.10">
    <property type="entry name" value="Collagenase (Catalytic Domain)"/>
    <property type="match status" value="1"/>
</dbReference>
<evidence type="ECO:0000313" key="2">
    <source>
        <dbReference type="Proteomes" id="UP000192333"/>
    </source>
</evidence>
<dbReference type="STRING" id="758820.SAMN00777080_1977"/>
<dbReference type="PANTHER" id="PTHR30164:SF2">
    <property type="entry name" value="PROTEIN MTFA"/>
    <property type="match status" value="1"/>
</dbReference>
<evidence type="ECO:0008006" key="3">
    <source>
        <dbReference type="Google" id="ProtNLM"/>
    </source>
</evidence>